<dbReference type="RefSeq" id="WP_341627041.1">
    <property type="nucleotide sequence ID" value="NZ_JBAKBA010000007.1"/>
</dbReference>
<dbReference type="Gene3D" id="3.40.50.620">
    <property type="entry name" value="HUPs"/>
    <property type="match status" value="1"/>
</dbReference>
<evidence type="ECO:0000256" key="1">
    <source>
        <dbReference type="SAM" id="Phobius"/>
    </source>
</evidence>
<reference evidence="3 4" key="1">
    <citation type="submission" date="2024-02" db="EMBL/GenBank/DDBJ databases">
        <title>Bacteria isolated from the canopy kelp, Nereocystis luetkeana.</title>
        <authorList>
            <person name="Pfister C.A."/>
            <person name="Younker I.T."/>
            <person name="Light S.H."/>
        </authorList>
    </citation>
    <scope>NUCLEOTIDE SEQUENCE [LARGE SCALE GENOMIC DNA]</scope>
    <source>
        <strain evidence="3 4">TI.2.07</strain>
    </source>
</reference>
<keyword evidence="1" id="KW-0472">Membrane</keyword>
<keyword evidence="1" id="KW-0812">Transmembrane</keyword>
<comment type="caution">
    <text evidence="3">The sequence shown here is derived from an EMBL/GenBank/DDBJ whole genome shotgun (WGS) entry which is preliminary data.</text>
</comment>
<dbReference type="CDD" id="cd06259">
    <property type="entry name" value="YdcF-like"/>
    <property type="match status" value="1"/>
</dbReference>
<dbReference type="Pfam" id="PF02698">
    <property type="entry name" value="DUF218"/>
    <property type="match status" value="1"/>
</dbReference>
<dbReference type="EMBL" id="JBAKBA010000007">
    <property type="protein sequence ID" value="MEL0658373.1"/>
    <property type="molecule type" value="Genomic_DNA"/>
</dbReference>
<organism evidence="3 4">
    <name type="scientific">Psychromonas arctica</name>
    <dbReference type="NCBI Taxonomy" id="168275"/>
    <lineage>
        <taxon>Bacteria</taxon>
        <taxon>Pseudomonadati</taxon>
        <taxon>Pseudomonadota</taxon>
        <taxon>Gammaproteobacteria</taxon>
        <taxon>Alteromonadales</taxon>
        <taxon>Psychromonadaceae</taxon>
        <taxon>Psychromonas</taxon>
    </lineage>
</organism>
<name>A0ABU9H9G4_9GAMM</name>
<dbReference type="PANTHER" id="PTHR30336">
    <property type="entry name" value="INNER MEMBRANE PROTEIN, PROBABLE PERMEASE"/>
    <property type="match status" value="1"/>
</dbReference>
<feature type="domain" description="DUF218" evidence="2">
    <location>
        <begin position="68"/>
        <end position="231"/>
    </location>
</feature>
<keyword evidence="1" id="KW-1133">Transmembrane helix</keyword>
<feature type="transmembrane region" description="Helical" evidence="1">
    <location>
        <begin position="30"/>
        <end position="50"/>
    </location>
</feature>
<dbReference type="InterPro" id="IPR014729">
    <property type="entry name" value="Rossmann-like_a/b/a_fold"/>
</dbReference>
<evidence type="ECO:0000259" key="2">
    <source>
        <dbReference type="Pfam" id="PF02698"/>
    </source>
</evidence>
<protein>
    <submittedName>
        <fullName evidence="3">ElyC/SanA/YdcF family protein</fullName>
    </submittedName>
</protein>
<keyword evidence="4" id="KW-1185">Reference proteome</keyword>
<proteinExistence type="predicted"/>
<dbReference type="InterPro" id="IPR051599">
    <property type="entry name" value="Cell_Envelope_Assoc"/>
</dbReference>
<dbReference type="PANTHER" id="PTHR30336:SF4">
    <property type="entry name" value="ENVELOPE BIOGENESIS FACTOR ELYC"/>
    <property type="match status" value="1"/>
</dbReference>
<sequence length="244" mass="27123">MPLPLSLALLFVSLLLLFFSQHQTLAKLLTLFSFLILFGFSLLPTAYHLAKPLERQYPPLLDPEQSLDYILVLGSSGINDQKLPITGRLSATALSRFSEALRLYYANPNASIVVSGSAFGDSKSHAQLLQQLALAFNISEQKIIRLDNAQDTNQEALQMSAIIEGKKAALVTSATHMPRAMSLFKKYQQSPIPAPAMYLAKENSKELPSYNYIPSAYQLYKSQIALHEYLGLLQQWLVSNTTSK</sequence>
<accession>A0ABU9H9G4</accession>
<dbReference type="Proteomes" id="UP001366060">
    <property type="component" value="Unassembled WGS sequence"/>
</dbReference>
<evidence type="ECO:0000313" key="3">
    <source>
        <dbReference type="EMBL" id="MEL0658373.1"/>
    </source>
</evidence>
<gene>
    <name evidence="3" type="ORF">V6255_04390</name>
</gene>
<dbReference type="InterPro" id="IPR003848">
    <property type="entry name" value="DUF218"/>
</dbReference>
<evidence type="ECO:0000313" key="4">
    <source>
        <dbReference type="Proteomes" id="UP001366060"/>
    </source>
</evidence>